<proteinExistence type="predicted"/>
<evidence type="ECO:0000313" key="2">
    <source>
        <dbReference type="Proteomes" id="UP000204242"/>
    </source>
</evidence>
<name>A2Q0J1_9VIRU</name>
<protein>
    <submittedName>
        <fullName evidence="1">D1.2</fullName>
    </submittedName>
</protein>
<dbReference type="Proteomes" id="UP000204242">
    <property type="component" value="Genome"/>
</dbReference>
<sequence length="104" mass="11936">MPARATVLQTSPASPEFVATGSPTQQASLFFCCTRFQTPSLVCPTLHLDEPLLQSFYYYFPTWLLYGKGVCADRVESRVYVRMINYTGRFHNLSSFKTHYRVPQ</sequence>
<accession>A2Q0J1</accession>
<dbReference type="KEGG" id="vg:5076350"/>
<dbReference type="EMBL" id="AB291196">
    <property type="protein sequence ID" value="BAF45706.1"/>
    <property type="molecule type" value="Genomic_DNA"/>
</dbReference>
<organism evidence="1 2">
    <name type="scientific">Ichnoviriform fugitivi</name>
    <dbReference type="NCBI Taxonomy" id="265522"/>
    <lineage>
        <taxon>Viruses</taxon>
        <taxon>Viruses incertae sedis</taxon>
        <taxon>Polydnaviriformidae</taxon>
        <taxon>Ichnoviriform</taxon>
    </lineage>
</organism>
<dbReference type="RefSeq" id="YP_001031301.1">
    <property type="nucleotide sequence ID" value="NC_008986.1"/>
</dbReference>
<dbReference type="GeneID" id="5076350"/>
<reference evidence="1 2" key="1">
    <citation type="journal article" date="2007" name="Virology">
        <title>Shared and species-specific features among ichnovirus genomes.</title>
        <authorList>
            <person name="Tanaka K."/>
            <person name="Lapointe R."/>
            <person name="Barney W.E."/>
            <person name="Makkay A.M."/>
            <person name="Stoltz D."/>
            <person name="Cusson M."/>
            <person name="Webb B.A."/>
        </authorList>
    </citation>
    <scope>NUCLEOTIDE SEQUENCE [LARGE SCALE GENOMIC DNA]</scope>
</reference>
<evidence type="ECO:0000313" key="1">
    <source>
        <dbReference type="EMBL" id="BAF45706.1"/>
    </source>
</evidence>